<protein>
    <submittedName>
        <fullName evidence="1">Uncharacterized protein</fullName>
    </submittedName>
</protein>
<organism evidence="1 2">
    <name type="scientific">Armillaria gallica</name>
    <name type="common">Bulbous honey fungus</name>
    <name type="synonym">Armillaria bulbosa</name>
    <dbReference type="NCBI Taxonomy" id="47427"/>
    <lineage>
        <taxon>Eukaryota</taxon>
        <taxon>Fungi</taxon>
        <taxon>Dikarya</taxon>
        <taxon>Basidiomycota</taxon>
        <taxon>Agaricomycotina</taxon>
        <taxon>Agaricomycetes</taxon>
        <taxon>Agaricomycetidae</taxon>
        <taxon>Agaricales</taxon>
        <taxon>Marasmiineae</taxon>
        <taxon>Physalacriaceae</taxon>
        <taxon>Armillaria</taxon>
    </lineage>
</organism>
<dbReference type="InParanoid" id="A0A2H3EFW2"/>
<reference evidence="2" key="1">
    <citation type="journal article" date="2017" name="Nat. Ecol. Evol.">
        <title>Genome expansion and lineage-specific genetic innovations in the forest pathogenic fungi Armillaria.</title>
        <authorList>
            <person name="Sipos G."/>
            <person name="Prasanna A.N."/>
            <person name="Walter M.C."/>
            <person name="O'Connor E."/>
            <person name="Balint B."/>
            <person name="Krizsan K."/>
            <person name="Kiss B."/>
            <person name="Hess J."/>
            <person name="Varga T."/>
            <person name="Slot J."/>
            <person name="Riley R."/>
            <person name="Boka B."/>
            <person name="Rigling D."/>
            <person name="Barry K."/>
            <person name="Lee J."/>
            <person name="Mihaltcheva S."/>
            <person name="LaButti K."/>
            <person name="Lipzen A."/>
            <person name="Waldron R."/>
            <person name="Moloney N.M."/>
            <person name="Sperisen C."/>
            <person name="Kredics L."/>
            <person name="Vagvoelgyi C."/>
            <person name="Patrignani A."/>
            <person name="Fitzpatrick D."/>
            <person name="Nagy I."/>
            <person name="Doyle S."/>
            <person name="Anderson J.B."/>
            <person name="Grigoriev I.V."/>
            <person name="Gueldener U."/>
            <person name="Muensterkoetter M."/>
            <person name="Nagy L.G."/>
        </authorList>
    </citation>
    <scope>NUCLEOTIDE SEQUENCE [LARGE SCALE GENOMIC DNA]</scope>
    <source>
        <strain evidence="2">Ar21-2</strain>
    </source>
</reference>
<proteinExistence type="predicted"/>
<accession>A0A2H3EFW2</accession>
<sequence length="189" mass="21010">MRDWQNSHTLTKKLMQSVTGVKAGQLQKPELLQWWSKWDDHRVYNEGRTGPEASSLHSPCFQRVKSRICVTRANALSGWLSANGKIQMLVPHDFITSGSDDSKHGQGVFDVRLSHILADLTAKESDNITVILDCCHSGSGMRRANDDPTFAIHGIDLPETHTVAQNLLHDIEPDAQCASMGKKLLRIEG</sequence>
<dbReference type="OrthoDB" id="10255174at2759"/>
<evidence type="ECO:0000313" key="2">
    <source>
        <dbReference type="Proteomes" id="UP000217790"/>
    </source>
</evidence>
<gene>
    <name evidence="1" type="ORF">ARMGADRAFT_1130295</name>
</gene>
<dbReference type="AlphaFoldDB" id="A0A2H3EFW2"/>
<dbReference type="Proteomes" id="UP000217790">
    <property type="component" value="Unassembled WGS sequence"/>
</dbReference>
<evidence type="ECO:0000313" key="1">
    <source>
        <dbReference type="EMBL" id="PBK98286.1"/>
    </source>
</evidence>
<dbReference type="Gene3D" id="3.40.50.1460">
    <property type="match status" value="1"/>
</dbReference>
<dbReference type="EMBL" id="KZ293648">
    <property type="protein sequence ID" value="PBK98286.1"/>
    <property type="molecule type" value="Genomic_DNA"/>
</dbReference>
<keyword evidence="2" id="KW-1185">Reference proteome</keyword>
<name>A0A2H3EFW2_ARMGA</name>